<reference evidence="3" key="1">
    <citation type="submission" date="2016-03" db="EMBL/GenBank/DDBJ databases">
        <authorList>
            <person name="Guldener U."/>
        </authorList>
    </citation>
    <scope>NUCLEOTIDE SEQUENCE [LARGE SCALE GENOMIC DNA]</scope>
</reference>
<proteinExistence type="predicted"/>
<keyword evidence="3" id="KW-1185">Reference proteome</keyword>
<dbReference type="AlphaFoldDB" id="A0A1E1MB19"/>
<evidence type="ECO:0000313" key="2">
    <source>
        <dbReference type="EMBL" id="CZT46311.1"/>
    </source>
</evidence>
<name>A0A1E1MB19_RHYSE</name>
<organism evidence="2 3">
    <name type="scientific">Rhynchosporium secalis</name>
    <name type="common">Barley scald fungus</name>
    <dbReference type="NCBI Taxonomy" id="38038"/>
    <lineage>
        <taxon>Eukaryota</taxon>
        <taxon>Fungi</taxon>
        <taxon>Dikarya</taxon>
        <taxon>Ascomycota</taxon>
        <taxon>Pezizomycotina</taxon>
        <taxon>Leotiomycetes</taxon>
        <taxon>Helotiales</taxon>
        <taxon>Ploettnerulaceae</taxon>
        <taxon>Rhynchosporium</taxon>
    </lineage>
</organism>
<dbReference type="Proteomes" id="UP000177625">
    <property type="component" value="Unassembled WGS sequence"/>
</dbReference>
<accession>A0A1E1MB19</accession>
<gene>
    <name evidence="2" type="ORF">RSE6_06722</name>
</gene>
<feature type="region of interest" description="Disordered" evidence="1">
    <location>
        <begin position="16"/>
        <end position="38"/>
    </location>
</feature>
<protein>
    <submittedName>
        <fullName evidence="2">Uncharacterized protein</fullName>
    </submittedName>
</protein>
<dbReference type="EMBL" id="FJVC01000242">
    <property type="protein sequence ID" value="CZT46311.1"/>
    <property type="molecule type" value="Genomic_DNA"/>
</dbReference>
<evidence type="ECO:0000256" key="1">
    <source>
        <dbReference type="SAM" id="MobiDB-lite"/>
    </source>
</evidence>
<evidence type="ECO:0000313" key="3">
    <source>
        <dbReference type="Proteomes" id="UP000177625"/>
    </source>
</evidence>
<sequence>MCREVMQRRVQASRLLSSPIPSTGAGTGGSGRIPKDSPLGLRKVERIVLSVGGVPGCYVPTYSTSRRVVKQLVDELYFSPRSWRALHSRDQGFDNSKAKSKGQKVRKIVTAMHSIYLSASFLLEIDTTPQSTLLLLPPCSTAPSGFSQQAHQSYTIARWRSTGAADAVQCSDASDRSSSSSPLRKL</sequence>